<name>A0A9X2DPA4_9BACI</name>
<sequence length="281" mass="32175">MLRTYKLNKKGKLAASILALLMLYICFSLGAMVIGQKQEATDKNHIVHEAASYEEKTPFLKSSQIIENNSREEESADTSISQESEKVVYLTFDDGPHPTISEEIVNLLNRYDAKATFFMLKPNIENNSTIVRKMVESGHAVGAHGITHDVAQVYKSPEDFAREMNETLDSIREITDQETRLIRAPFGSFPYITDPFKAVIEREQHILWDWNIDSEDWKLTNGEFVEHVINQVNNISKKPLVVLMHEKSTTMAHLEKLLSYFQDNGYEMKAIDEAVKPVQFF</sequence>
<protein>
    <submittedName>
        <fullName evidence="2">Polysaccharide deacetylase</fullName>
    </submittedName>
</protein>
<accession>A0A9X2DPA4</accession>
<dbReference type="Gene3D" id="3.20.20.370">
    <property type="entry name" value="Glycoside hydrolase/deacetylase"/>
    <property type="match status" value="1"/>
</dbReference>
<comment type="caution">
    <text evidence="2">The sequence shown here is derived from an EMBL/GenBank/DDBJ whole genome shotgun (WGS) entry which is preliminary data.</text>
</comment>
<organism evidence="2 3">
    <name type="scientific">Halalkalibacter oceani</name>
    <dbReference type="NCBI Taxonomy" id="1653776"/>
    <lineage>
        <taxon>Bacteria</taxon>
        <taxon>Bacillati</taxon>
        <taxon>Bacillota</taxon>
        <taxon>Bacilli</taxon>
        <taxon>Bacillales</taxon>
        <taxon>Bacillaceae</taxon>
        <taxon>Halalkalibacter</taxon>
    </lineage>
</organism>
<dbReference type="AlphaFoldDB" id="A0A9X2DPA4"/>
<dbReference type="Pfam" id="PF01522">
    <property type="entry name" value="Polysacc_deac_1"/>
    <property type="match status" value="1"/>
</dbReference>
<dbReference type="GO" id="GO:0005975">
    <property type="term" value="P:carbohydrate metabolic process"/>
    <property type="evidence" value="ECO:0007669"/>
    <property type="project" value="InterPro"/>
</dbReference>
<dbReference type="InterPro" id="IPR002509">
    <property type="entry name" value="NODB_dom"/>
</dbReference>
<dbReference type="GO" id="GO:0016810">
    <property type="term" value="F:hydrolase activity, acting on carbon-nitrogen (but not peptide) bonds"/>
    <property type="evidence" value="ECO:0007669"/>
    <property type="project" value="InterPro"/>
</dbReference>
<dbReference type="RefSeq" id="WP_251222643.1">
    <property type="nucleotide sequence ID" value="NZ_JAMBOL010000004.1"/>
</dbReference>
<dbReference type="CDD" id="cd10944">
    <property type="entry name" value="CE4_SmPgdA_like"/>
    <property type="match status" value="1"/>
</dbReference>
<dbReference type="InterPro" id="IPR050248">
    <property type="entry name" value="Polysacc_deacetylase_ArnD"/>
</dbReference>
<dbReference type="PANTHER" id="PTHR10587:SF125">
    <property type="entry name" value="POLYSACCHARIDE DEACETYLASE YHEN-RELATED"/>
    <property type="match status" value="1"/>
</dbReference>
<evidence type="ECO:0000313" key="2">
    <source>
        <dbReference type="EMBL" id="MCM3713837.1"/>
    </source>
</evidence>
<feature type="domain" description="NodB homology" evidence="1">
    <location>
        <begin position="86"/>
        <end position="269"/>
    </location>
</feature>
<proteinExistence type="predicted"/>
<dbReference type="InterPro" id="IPR011330">
    <property type="entry name" value="Glyco_hydro/deAcase_b/a-brl"/>
</dbReference>
<reference evidence="2" key="1">
    <citation type="submission" date="2022-05" db="EMBL/GenBank/DDBJ databases">
        <title>Comparative Genomics of Spacecraft Associated Microbes.</title>
        <authorList>
            <person name="Tran M.T."/>
            <person name="Wright A."/>
            <person name="Seuylemezian A."/>
            <person name="Eisen J."/>
            <person name="Coil D."/>
        </authorList>
    </citation>
    <scope>NUCLEOTIDE SEQUENCE</scope>
    <source>
        <strain evidence="2">214.1.1</strain>
    </source>
</reference>
<dbReference type="SUPFAM" id="SSF88713">
    <property type="entry name" value="Glycoside hydrolase/deacetylase"/>
    <property type="match status" value="1"/>
</dbReference>
<evidence type="ECO:0000259" key="1">
    <source>
        <dbReference type="PROSITE" id="PS51677"/>
    </source>
</evidence>
<evidence type="ECO:0000313" key="3">
    <source>
        <dbReference type="Proteomes" id="UP001139179"/>
    </source>
</evidence>
<dbReference type="EMBL" id="JAMBOL010000004">
    <property type="protein sequence ID" value="MCM3713837.1"/>
    <property type="molecule type" value="Genomic_DNA"/>
</dbReference>
<dbReference type="Proteomes" id="UP001139179">
    <property type="component" value="Unassembled WGS sequence"/>
</dbReference>
<dbReference type="PROSITE" id="PS51677">
    <property type="entry name" value="NODB"/>
    <property type="match status" value="1"/>
</dbReference>
<dbReference type="PANTHER" id="PTHR10587">
    <property type="entry name" value="GLYCOSYL TRANSFERASE-RELATED"/>
    <property type="match status" value="1"/>
</dbReference>
<keyword evidence="3" id="KW-1185">Reference proteome</keyword>
<gene>
    <name evidence="2" type="ORF">M3202_07045</name>
</gene>